<feature type="chain" id="PRO_5040756140" evidence="1">
    <location>
        <begin position="24"/>
        <end position="313"/>
    </location>
</feature>
<name>A0A9X3DGF6_9SPHI</name>
<keyword evidence="1" id="KW-0732">Signal</keyword>
<reference evidence="2" key="1">
    <citation type="submission" date="2022-11" db="EMBL/GenBank/DDBJ databases">
        <authorList>
            <person name="Graham C."/>
            <person name="Newman J.D."/>
        </authorList>
    </citation>
    <scope>NUCLEOTIDE SEQUENCE</scope>
    <source>
        <strain evidence="2">DSM 19486</strain>
    </source>
</reference>
<keyword evidence="3" id="KW-1185">Reference proteome</keyword>
<dbReference type="InterPro" id="IPR011055">
    <property type="entry name" value="Dup_hybrid_motif"/>
</dbReference>
<protein>
    <submittedName>
        <fullName evidence="2">M23 family metallopeptidase</fullName>
    </submittedName>
</protein>
<dbReference type="EMBL" id="JAPJUH010000006">
    <property type="protein sequence ID" value="MCX3267009.1"/>
    <property type="molecule type" value="Genomic_DNA"/>
</dbReference>
<proteinExistence type="predicted"/>
<dbReference type="AlphaFoldDB" id="A0A9X3DGF6"/>
<dbReference type="CDD" id="cd12797">
    <property type="entry name" value="M23_peptidase"/>
    <property type="match status" value="1"/>
</dbReference>
<organism evidence="2 3">
    <name type="scientific">Pedobacter agri</name>
    <dbReference type="NCBI Taxonomy" id="454586"/>
    <lineage>
        <taxon>Bacteria</taxon>
        <taxon>Pseudomonadati</taxon>
        <taxon>Bacteroidota</taxon>
        <taxon>Sphingobacteriia</taxon>
        <taxon>Sphingobacteriales</taxon>
        <taxon>Sphingobacteriaceae</taxon>
        <taxon>Pedobacter</taxon>
    </lineage>
</organism>
<gene>
    <name evidence="2" type="ORF">OQZ29_19770</name>
</gene>
<dbReference type="Gene3D" id="2.70.70.10">
    <property type="entry name" value="Glucose Permease (Domain IIA)"/>
    <property type="match status" value="1"/>
</dbReference>
<sequence>MMNFRLMLAVFFASASAWFCAAAQENPVKLSYKVNADKSVTFNFDKTDPGFYTVVLKFDQLTNTADPGNRKFEARGYSGTLTTLTPTNKDQGIGFSYSYSSIRGKLNPKYNAAFVYTLPAKNGAKMRAVESSFVNATYFGNTTPEDWKVYRFSTKEEDTVTAIRKGVVVEVKDLYDSDLVDGIAYTSKTNDLIVEHADGTLANYRGLKKGSFAVKVGQTVYPGTALGLNSKSNGGNVYGVSILLMYLKSADFESVRNKTMATTKSLYGFITPHFCIDGNADAILTSQQEYTVSYLPEVIKKEFTKKELKQQVK</sequence>
<dbReference type="Proteomes" id="UP001142592">
    <property type="component" value="Unassembled WGS sequence"/>
</dbReference>
<accession>A0A9X3DGF6</accession>
<evidence type="ECO:0000313" key="3">
    <source>
        <dbReference type="Proteomes" id="UP001142592"/>
    </source>
</evidence>
<evidence type="ECO:0000256" key="1">
    <source>
        <dbReference type="SAM" id="SignalP"/>
    </source>
</evidence>
<comment type="caution">
    <text evidence="2">The sequence shown here is derived from an EMBL/GenBank/DDBJ whole genome shotgun (WGS) entry which is preliminary data.</text>
</comment>
<feature type="signal peptide" evidence="1">
    <location>
        <begin position="1"/>
        <end position="23"/>
    </location>
</feature>
<dbReference type="RefSeq" id="WP_083837979.1">
    <property type="nucleotide sequence ID" value="NZ_JAPJUH010000006.1"/>
</dbReference>
<evidence type="ECO:0000313" key="2">
    <source>
        <dbReference type="EMBL" id="MCX3267009.1"/>
    </source>
</evidence>